<proteinExistence type="predicted"/>
<name>A0A0P1F8S4_THAGE</name>
<feature type="signal peptide" evidence="3">
    <location>
        <begin position="1"/>
        <end position="26"/>
    </location>
</feature>
<keyword evidence="3" id="KW-0732">Signal</keyword>
<dbReference type="Proteomes" id="UP000051587">
    <property type="component" value="Unassembled WGS sequence"/>
</dbReference>
<evidence type="ECO:0000313" key="5">
    <source>
        <dbReference type="Proteomes" id="UP000051587"/>
    </source>
</evidence>
<keyword evidence="2" id="KW-1133">Transmembrane helix</keyword>
<feature type="region of interest" description="Disordered" evidence="1">
    <location>
        <begin position="52"/>
        <end position="92"/>
    </location>
</feature>
<keyword evidence="2" id="KW-0472">Membrane</keyword>
<dbReference type="OrthoDB" id="7876829at2"/>
<keyword evidence="5" id="KW-1185">Reference proteome</keyword>
<dbReference type="RefSeq" id="WP_058262098.1">
    <property type="nucleotide sequence ID" value="NZ_CP051181.1"/>
</dbReference>
<evidence type="ECO:0000256" key="1">
    <source>
        <dbReference type="SAM" id="MobiDB-lite"/>
    </source>
</evidence>
<gene>
    <name evidence="4" type="ORF">TG4357_01355</name>
</gene>
<feature type="compositionally biased region" description="Polar residues" evidence="1">
    <location>
        <begin position="52"/>
        <end position="63"/>
    </location>
</feature>
<sequence>MSRKFIATILTASLALTSFTAVPARASDRDLVQFLAGATALIIIGSALSDSNRHTTATQQQPRNQDRYRQQENRRHEEDRRRHDDWRSPDRGRRVAALPGGCLIQANTQYGRQRVFGARCLEVHYSQANRLPDTCRTRISDRDGRRPGYLASCLAQRGFRVRQN</sequence>
<dbReference type="EMBL" id="CYSA01000015">
    <property type="protein sequence ID" value="CUH64556.1"/>
    <property type="molecule type" value="Genomic_DNA"/>
</dbReference>
<evidence type="ECO:0000256" key="3">
    <source>
        <dbReference type="SAM" id="SignalP"/>
    </source>
</evidence>
<feature type="transmembrane region" description="Helical" evidence="2">
    <location>
        <begin position="31"/>
        <end position="49"/>
    </location>
</feature>
<feature type="compositionally biased region" description="Basic and acidic residues" evidence="1">
    <location>
        <begin position="64"/>
        <end position="92"/>
    </location>
</feature>
<evidence type="ECO:0000256" key="2">
    <source>
        <dbReference type="SAM" id="Phobius"/>
    </source>
</evidence>
<protein>
    <submittedName>
        <fullName evidence="4">Uncharacterized protein</fullName>
    </submittedName>
</protein>
<reference evidence="4" key="1">
    <citation type="submission" date="2015-09" db="EMBL/GenBank/DDBJ databases">
        <authorList>
            <consortium name="Swine Surveillance"/>
        </authorList>
    </citation>
    <scope>NUCLEOTIDE SEQUENCE [LARGE SCALE GENOMIC DNA]</scope>
    <source>
        <strain evidence="4">CECT 4357</strain>
    </source>
</reference>
<accession>A0A0P1F8S4</accession>
<organism evidence="4 5">
    <name type="scientific">Thalassovita gelatinovora</name>
    <name type="common">Thalassobius gelatinovorus</name>
    <dbReference type="NCBI Taxonomy" id="53501"/>
    <lineage>
        <taxon>Bacteria</taxon>
        <taxon>Pseudomonadati</taxon>
        <taxon>Pseudomonadota</taxon>
        <taxon>Alphaproteobacteria</taxon>
        <taxon>Rhodobacterales</taxon>
        <taxon>Roseobacteraceae</taxon>
        <taxon>Thalassovita</taxon>
    </lineage>
</organism>
<evidence type="ECO:0000313" key="4">
    <source>
        <dbReference type="EMBL" id="CUH64556.1"/>
    </source>
</evidence>
<dbReference type="AlphaFoldDB" id="A0A0P1F8S4"/>
<feature type="chain" id="PRO_5006062388" evidence="3">
    <location>
        <begin position="27"/>
        <end position="164"/>
    </location>
</feature>
<dbReference type="STRING" id="53501.SAMN04488043_102321"/>
<keyword evidence="2" id="KW-0812">Transmembrane</keyword>